<dbReference type="EMBL" id="BMHV01000004">
    <property type="protein sequence ID" value="GGF56285.1"/>
    <property type="molecule type" value="Genomic_DNA"/>
</dbReference>
<dbReference type="Proteomes" id="UP000632498">
    <property type="component" value="Unassembled WGS sequence"/>
</dbReference>
<reference evidence="4" key="2">
    <citation type="submission" date="2020-09" db="EMBL/GenBank/DDBJ databases">
        <authorList>
            <person name="Sun Q."/>
            <person name="Zhou Y."/>
        </authorList>
    </citation>
    <scope>NUCLEOTIDE SEQUENCE</scope>
    <source>
        <strain evidence="4">CGMCC 1.15254</strain>
    </source>
</reference>
<dbReference type="RefSeq" id="WP_188661710.1">
    <property type="nucleotide sequence ID" value="NZ_BMHV01000004.1"/>
</dbReference>
<dbReference type="Gene3D" id="1.25.40.10">
    <property type="entry name" value="Tetratricopeptide repeat domain"/>
    <property type="match status" value="2"/>
</dbReference>
<dbReference type="SUPFAM" id="SSF53756">
    <property type="entry name" value="UDP-Glycosyltransferase/glycogen phosphorylase"/>
    <property type="match status" value="1"/>
</dbReference>
<dbReference type="SUPFAM" id="SSF48452">
    <property type="entry name" value="TPR-like"/>
    <property type="match status" value="2"/>
</dbReference>
<dbReference type="AlphaFoldDB" id="A0A917BUF2"/>
<dbReference type="PANTHER" id="PTHR44835:SF1">
    <property type="entry name" value="PROTEIN O-GLCNAC TRANSFERASE"/>
    <property type="match status" value="1"/>
</dbReference>
<evidence type="ECO:0008006" key="6">
    <source>
        <dbReference type="Google" id="ProtNLM"/>
    </source>
</evidence>
<dbReference type="Gene3D" id="3.40.50.11380">
    <property type="match status" value="1"/>
</dbReference>
<evidence type="ECO:0000256" key="1">
    <source>
        <dbReference type="ARBA" id="ARBA00004922"/>
    </source>
</evidence>
<organism evidence="4 5">
    <name type="scientific">Terasakiella brassicae</name>
    <dbReference type="NCBI Taxonomy" id="1634917"/>
    <lineage>
        <taxon>Bacteria</taxon>
        <taxon>Pseudomonadati</taxon>
        <taxon>Pseudomonadota</taxon>
        <taxon>Alphaproteobacteria</taxon>
        <taxon>Rhodospirillales</taxon>
        <taxon>Terasakiellaceae</taxon>
        <taxon>Terasakiella</taxon>
    </lineage>
</organism>
<evidence type="ECO:0000256" key="3">
    <source>
        <dbReference type="ARBA" id="ARBA00022679"/>
    </source>
</evidence>
<evidence type="ECO:0000313" key="4">
    <source>
        <dbReference type="EMBL" id="GGF56285.1"/>
    </source>
</evidence>
<keyword evidence="3" id="KW-0808">Transferase</keyword>
<evidence type="ECO:0000313" key="5">
    <source>
        <dbReference type="Proteomes" id="UP000632498"/>
    </source>
</evidence>
<accession>A0A917BUF2</accession>
<dbReference type="Gene3D" id="3.40.50.2000">
    <property type="entry name" value="Glycogen Phosphorylase B"/>
    <property type="match status" value="1"/>
</dbReference>
<protein>
    <recommendedName>
        <fullName evidence="6">O-GlcNAc transferase C-terminal domain-containing protein</fullName>
    </recommendedName>
</protein>
<comment type="caution">
    <text evidence="4">The sequence shown here is derived from an EMBL/GenBank/DDBJ whole genome shotgun (WGS) entry which is preliminary data.</text>
</comment>
<name>A0A917BUF2_9PROT</name>
<proteinExistence type="predicted"/>
<dbReference type="GO" id="GO:0016757">
    <property type="term" value="F:glycosyltransferase activity"/>
    <property type="evidence" value="ECO:0007669"/>
    <property type="project" value="UniProtKB-KW"/>
</dbReference>
<sequence length="626" mass="71340">MDNLRIHFQNKNWDEIITLCQEMLTNDDGRRSETLYALALALYSKNEYIDAYNTVVAAHEEDPQNAEIANFCAIMAFLVGDHKSAFYYTKLRSIAKPASNLKELISPDFLPDLDQFFTKTVEDPLKLRALHALDNNDIEMAEHWYRQQSMAKPNDPASYINLCMCLLLTGSWRSVMEVARGGMHACPGNPDISVLLAKSLAHLGYHSEARHVYDWAIRYSNTPENIIGEKCLSMFHDAEFDRKKIVSEIIKWGEASSIHDTGHWDVQKPKQKDKLVVAYLVGQLETSRIAPALADFLMHHNHDRFHPIAFGIGEGHELQNYLLQKGFREWRNIKGINIETVRAMIGAEEPDILIDLSGYNEPGLLRLFSMRIAPVQISMIGSPFGTGMPEMDYLVDGIGLEERNIAILEKAIQLKTGNVFIAPMTKQNFRIPKKDQQITFLCDAELGSLSPQIVATWARILNQCPNSTLVLKNNHFLAQDNTDALIQRFGNYGISHRIDIVTTGNMAEFFAHGDIFLASYDQNYITVYNAMECGLPVIYQKGKEGSSYPAHLLFNTLDIKDNFLADDDDQYVEFAINWANSPEKRDFLSKNSAKKYKLENLFNYKARIQEWEDLLEHVWVEKSIAK</sequence>
<gene>
    <name evidence="4" type="ORF">GCM10011332_07210</name>
</gene>
<dbReference type="InterPro" id="IPR051939">
    <property type="entry name" value="Glycosyltr_41/O-GlcNAc_trsf"/>
</dbReference>
<keyword evidence="2" id="KW-0328">Glycosyltransferase</keyword>
<comment type="pathway">
    <text evidence="1">Protein modification; protein glycosylation.</text>
</comment>
<dbReference type="PANTHER" id="PTHR44835">
    <property type="entry name" value="UDP-N-ACETYLGLUCOSAMINE--PEPTIDE N-ACETYLGLUCOSAMINYLTRANSFERASE SPINDLY-RELATED"/>
    <property type="match status" value="1"/>
</dbReference>
<keyword evidence="5" id="KW-1185">Reference proteome</keyword>
<reference evidence="4" key="1">
    <citation type="journal article" date="2014" name="Int. J. Syst. Evol. Microbiol.">
        <title>Complete genome sequence of Corynebacterium casei LMG S-19264T (=DSM 44701T), isolated from a smear-ripened cheese.</title>
        <authorList>
            <consortium name="US DOE Joint Genome Institute (JGI-PGF)"/>
            <person name="Walter F."/>
            <person name="Albersmeier A."/>
            <person name="Kalinowski J."/>
            <person name="Ruckert C."/>
        </authorList>
    </citation>
    <scope>NUCLEOTIDE SEQUENCE</scope>
    <source>
        <strain evidence="4">CGMCC 1.15254</strain>
    </source>
</reference>
<dbReference type="InterPro" id="IPR011990">
    <property type="entry name" value="TPR-like_helical_dom_sf"/>
</dbReference>
<evidence type="ECO:0000256" key="2">
    <source>
        <dbReference type="ARBA" id="ARBA00022676"/>
    </source>
</evidence>